<dbReference type="InterPro" id="IPR054567">
    <property type="entry name" value="NNH7"/>
</dbReference>
<dbReference type="Pfam" id="PF22738">
    <property type="entry name" value="NNH7"/>
    <property type="match status" value="1"/>
</dbReference>
<dbReference type="EMBL" id="RBXR01000001">
    <property type="protein sequence ID" value="RKT74109.1"/>
    <property type="molecule type" value="Genomic_DNA"/>
</dbReference>
<dbReference type="InterPro" id="IPR027417">
    <property type="entry name" value="P-loop_NTPase"/>
</dbReference>
<gene>
    <name evidence="3" type="ORF">DFJ66_7451</name>
</gene>
<reference evidence="3 4" key="1">
    <citation type="submission" date="2018-10" db="EMBL/GenBank/DDBJ databases">
        <title>Sequencing the genomes of 1000 actinobacteria strains.</title>
        <authorList>
            <person name="Klenk H.-P."/>
        </authorList>
    </citation>
    <scope>NUCLEOTIDE SEQUENCE [LARGE SCALE GENOMIC DNA]</scope>
    <source>
        <strain evidence="3 4">DSM 43911</strain>
    </source>
</reference>
<dbReference type="RefSeq" id="WP_121228385.1">
    <property type="nucleotide sequence ID" value="NZ_JBIUBA010000027.1"/>
</dbReference>
<proteinExistence type="predicted"/>
<accession>A0A495XK99</accession>
<dbReference type="AlphaFoldDB" id="A0A495XK99"/>
<dbReference type="InterPro" id="IPR003593">
    <property type="entry name" value="AAA+_ATPase"/>
</dbReference>
<protein>
    <recommendedName>
        <fullName evidence="2">AAA+ ATPase domain-containing protein</fullName>
    </recommendedName>
</protein>
<evidence type="ECO:0000259" key="2">
    <source>
        <dbReference type="SMART" id="SM00382"/>
    </source>
</evidence>
<dbReference type="Gene3D" id="3.40.50.300">
    <property type="entry name" value="P-loop containing nucleotide triphosphate hydrolases"/>
    <property type="match status" value="1"/>
</dbReference>
<dbReference type="OrthoDB" id="419933at2"/>
<dbReference type="SUPFAM" id="SSF52540">
    <property type="entry name" value="P-loop containing nucleoside triphosphate hydrolases"/>
    <property type="match status" value="1"/>
</dbReference>
<dbReference type="Proteomes" id="UP000272729">
    <property type="component" value="Unassembled WGS sequence"/>
</dbReference>
<sequence>MARKLSYSDAVKLLGAKEHKLVAALDRIVGGALLGGVALGVSELLGWFDAKVDFIRLSHELLIKAAEKRSGLSRYSRTERLHAAHAVMVVVAFFEAAEDIPFNLKDLDLTRADQLDLVGVRGLFDRDLPLPTADQSLEAVVLHDMGPRYQVAASNLLHMVFASAAWDRMNETERAGLEHAVHWIPLTAVDKYRDMLIRSAADYPEIRFWFQVEDAKATRAALERLESDLAALRVGRDPDARRADLARRYRAVLDRPIVDADDAPPGLSVPAMREAYVDPCFQVAIGAQVEPSVAASWAPVPVREDLYRFLIGHLTSPVATSEPLIVLGDPGAGKSMLTKVLAARLPASDFLTVRVELRSAPAEADLVEQIEHGLRAAVQENLSWAELGRAAGDALPVVLLDGLDELLQATGVSQSRYLLRVAQFQQDRADAGYPVAVVVTSRISVMGGIAVPHEAPVVRLLPFTDEQVTRWLEVWNRTNVGYFGARGPLEPEVVLRYVELAAQPLLLLMLALYDAVDDGLRQERSALSEAELYERILTGFARREVDKADADRSEADRDDDVEAELERLSVVAFAMFNRGTQWVSEVDLSADLAALLDVEPPGRATGARTPLSPGEATLGRFFFVQRAEAVRDQKTLRTYEFLHATFGEYLVARFTWRVLGDVRRAEEARPRRAAAVPVDDSDLYALLSFTPLTSRGPVLGFLAGMADGDEDREALSGVVRRLFEDASRPHVRARGDYAPVERTVPEREAVYGLNLVLLYGIARGPFDVRELGVRDWPRLTAFWKSQLPDGEWRTLVGAVPVRWVEGPSVELFRWSLPAVDPVPAVVADQSAALRDETWELHFTADPVGNAFRFPVQHLAETMSVHRLRAIVDLALPSPTAAVREVRHLRWAAVEPLVVRHQFRTPPPLGPETLRVLASGPIGLEAAFWARVCEGIGRGGPDRELVALVAEHWDSAAVADLAAVAVVDAWLRLHESGFEFAPEWGVARVLGEVDVETVAALRPDLGKRIGHAMRELGLDADAVWPHDQVRTAAHDRVRSAPPATRLPGSRR</sequence>
<feature type="domain" description="AAA+ ATPase" evidence="2">
    <location>
        <begin position="320"/>
        <end position="464"/>
    </location>
</feature>
<evidence type="ECO:0000313" key="4">
    <source>
        <dbReference type="Proteomes" id="UP000272729"/>
    </source>
</evidence>
<name>A0A495XK99_9PSEU</name>
<dbReference type="SMART" id="SM00382">
    <property type="entry name" value="AAA"/>
    <property type="match status" value="1"/>
</dbReference>
<organism evidence="3 4">
    <name type="scientific">Saccharothrix variisporea</name>
    <dbReference type="NCBI Taxonomy" id="543527"/>
    <lineage>
        <taxon>Bacteria</taxon>
        <taxon>Bacillati</taxon>
        <taxon>Actinomycetota</taxon>
        <taxon>Actinomycetes</taxon>
        <taxon>Pseudonocardiales</taxon>
        <taxon>Pseudonocardiaceae</taxon>
        <taxon>Saccharothrix</taxon>
    </lineage>
</organism>
<feature type="region of interest" description="Disordered" evidence="1">
    <location>
        <begin position="1031"/>
        <end position="1050"/>
    </location>
</feature>
<keyword evidence="4" id="KW-1185">Reference proteome</keyword>
<comment type="caution">
    <text evidence="3">The sequence shown here is derived from an EMBL/GenBank/DDBJ whole genome shotgun (WGS) entry which is preliminary data.</text>
</comment>
<evidence type="ECO:0000313" key="3">
    <source>
        <dbReference type="EMBL" id="RKT74109.1"/>
    </source>
</evidence>
<evidence type="ECO:0000256" key="1">
    <source>
        <dbReference type="SAM" id="MobiDB-lite"/>
    </source>
</evidence>